<dbReference type="EMBL" id="BAAAZO010000011">
    <property type="protein sequence ID" value="GAA3633159.1"/>
    <property type="molecule type" value="Genomic_DNA"/>
</dbReference>
<keyword evidence="1" id="KW-1133">Transmembrane helix</keyword>
<comment type="caution">
    <text evidence="2">The sequence shown here is derived from an EMBL/GenBank/DDBJ whole genome shotgun (WGS) entry which is preliminary data.</text>
</comment>
<sequence length="169" mass="17389">MVADFITWLCKSPRRLVVVSLSAIILIFVIGSAAVGNDGKTGSGNSSDDDMSQTAVTAAVVPASDGYVTTAVNFVRLWAELKPGETSADWLAALTPLATPDYATALETTDTSTLPGTQPEGEPVVRFLAQESSMIAVPLADGSSVLVTVVAGEGTSEPMVSDVQPNTGD</sequence>
<dbReference type="Proteomes" id="UP001501074">
    <property type="component" value="Unassembled WGS sequence"/>
</dbReference>
<reference evidence="3" key="1">
    <citation type="journal article" date="2019" name="Int. J. Syst. Evol. Microbiol.">
        <title>The Global Catalogue of Microorganisms (GCM) 10K type strain sequencing project: providing services to taxonomists for standard genome sequencing and annotation.</title>
        <authorList>
            <consortium name="The Broad Institute Genomics Platform"/>
            <consortium name="The Broad Institute Genome Sequencing Center for Infectious Disease"/>
            <person name="Wu L."/>
            <person name="Ma J."/>
        </authorList>
    </citation>
    <scope>NUCLEOTIDE SEQUENCE [LARGE SCALE GENOMIC DNA]</scope>
    <source>
        <strain evidence="3">JCM 16902</strain>
    </source>
</reference>
<evidence type="ECO:0000313" key="3">
    <source>
        <dbReference type="Proteomes" id="UP001501074"/>
    </source>
</evidence>
<proteinExistence type="predicted"/>
<evidence type="ECO:0000256" key="1">
    <source>
        <dbReference type="SAM" id="Phobius"/>
    </source>
</evidence>
<dbReference type="RefSeq" id="WP_231483847.1">
    <property type="nucleotide sequence ID" value="NZ_BAAAZO010000011.1"/>
</dbReference>
<keyword evidence="1" id="KW-0812">Transmembrane</keyword>
<name>A0ABP7AII7_9ACTN</name>
<accession>A0ABP7AII7</accession>
<organism evidence="2 3">
    <name type="scientific">Kineosporia mesophila</name>
    <dbReference type="NCBI Taxonomy" id="566012"/>
    <lineage>
        <taxon>Bacteria</taxon>
        <taxon>Bacillati</taxon>
        <taxon>Actinomycetota</taxon>
        <taxon>Actinomycetes</taxon>
        <taxon>Kineosporiales</taxon>
        <taxon>Kineosporiaceae</taxon>
        <taxon>Kineosporia</taxon>
    </lineage>
</organism>
<keyword evidence="1" id="KW-0472">Membrane</keyword>
<evidence type="ECO:0000313" key="2">
    <source>
        <dbReference type="EMBL" id="GAA3633159.1"/>
    </source>
</evidence>
<protein>
    <submittedName>
        <fullName evidence="2">Uncharacterized protein</fullName>
    </submittedName>
</protein>
<gene>
    <name evidence="2" type="ORF">GCM10022223_59410</name>
</gene>
<feature type="transmembrane region" description="Helical" evidence="1">
    <location>
        <begin position="16"/>
        <end position="36"/>
    </location>
</feature>
<keyword evidence="3" id="KW-1185">Reference proteome</keyword>